<dbReference type="Proteomes" id="UP001159363">
    <property type="component" value="Chromosome 9"/>
</dbReference>
<feature type="compositionally biased region" description="Low complexity" evidence="1">
    <location>
        <begin position="60"/>
        <end position="75"/>
    </location>
</feature>
<keyword evidence="3" id="KW-1185">Reference proteome</keyword>
<protein>
    <submittedName>
        <fullName evidence="2">Uncharacterized protein</fullName>
    </submittedName>
</protein>
<evidence type="ECO:0000256" key="1">
    <source>
        <dbReference type="SAM" id="MobiDB-lite"/>
    </source>
</evidence>
<evidence type="ECO:0000313" key="2">
    <source>
        <dbReference type="EMBL" id="KAJ8873593.1"/>
    </source>
</evidence>
<sequence>MKKFREYEIQRQSDRKIAGERDTRRQTVNLTPLDPADRPLTRPSTSEPPPSPPSPPCVAHTVTLKTTTTQHSSHSALRNSAAVGNSQHTHASRSTGRASCQVEGCWTKEAVLTPLLPPLLLPSSPVSNWTARLSLLTSCSISFLSWRSLVESPRSFTSTRTADSRISSSSFCSMRTASATSPAFAASSMSASSFCNHHRHCSATDIIHRDLTVPGIHISLVHTTHSFCELTYHGKHISHIVALGDQTRLVNYSPECGWRMNTTWLSGPLSSKVEDPRQAFSFNSIRLKPESRSPDKPSTTRPKPQTTTIFNVTARQFTDANSRITSDVALDTRVSVALIAPKAPRSLNAATGSQCRNLRCEITMFCLQNSVTIVYFKFPVCPTAFETSVVDQRLVNGSEKFYTSCHSCWQHFPLAIGRKCHRHTRSSQALVVARRALARLFVSHLGELGSFPGGVAPGFSDVGIVPDDAAGQGVSSGVSSSPRPCFPVLPHT</sequence>
<feature type="region of interest" description="Disordered" evidence="1">
    <location>
        <begin position="1"/>
        <end position="95"/>
    </location>
</feature>
<comment type="caution">
    <text evidence="2">The sequence shown here is derived from an EMBL/GenBank/DDBJ whole genome shotgun (WGS) entry which is preliminary data.</text>
</comment>
<dbReference type="EMBL" id="JARBHB010000010">
    <property type="protein sequence ID" value="KAJ8873593.1"/>
    <property type="molecule type" value="Genomic_DNA"/>
</dbReference>
<feature type="compositionally biased region" description="Polar residues" evidence="1">
    <location>
        <begin position="296"/>
        <end position="306"/>
    </location>
</feature>
<feature type="compositionally biased region" description="Basic and acidic residues" evidence="1">
    <location>
        <begin position="1"/>
        <end position="25"/>
    </location>
</feature>
<reference evidence="2 3" key="1">
    <citation type="submission" date="2023-02" db="EMBL/GenBank/DDBJ databases">
        <title>LHISI_Scaffold_Assembly.</title>
        <authorList>
            <person name="Stuart O.P."/>
            <person name="Cleave R."/>
            <person name="Magrath M.J.L."/>
            <person name="Mikheyev A.S."/>
        </authorList>
    </citation>
    <scope>NUCLEOTIDE SEQUENCE [LARGE SCALE GENOMIC DNA]</scope>
    <source>
        <strain evidence="2">Daus_M_001</strain>
        <tissue evidence="2">Leg muscle</tissue>
    </source>
</reference>
<gene>
    <name evidence="2" type="ORF">PR048_024411</name>
</gene>
<evidence type="ECO:0000313" key="3">
    <source>
        <dbReference type="Proteomes" id="UP001159363"/>
    </source>
</evidence>
<feature type="compositionally biased region" description="Polar residues" evidence="1">
    <location>
        <begin position="76"/>
        <end position="95"/>
    </location>
</feature>
<organism evidence="2 3">
    <name type="scientific">Dryococelus australis</name>
    <dbReference type="NCBI Taxonomy" id="614101"/>
    <lineage>
        <taxon>Eukaryota</taxon>
        <taxon>Metazoa</taxon>
        <taxon>Ecdysozoa</taxon>
        <taxon>Arthropoda</taxon>
        <taxon>Hexapoda</taxon>
        <taxon>Insecta</taxon>
        <taxon>Pterygota</taxon>
        <taxon>Neoptera</taxon>
        <taxon>Polyneoptera</taxon>
        <taxon>Phasmatodea</taxon>
        <taxon>Verophasmatodea</taxon>
        <taxon>Anareolatae</taxon>
        <taxon>Phasmatidae</taxon>
        <taxon>Eurycanthinae</taxon>
        <taxon>Dryococelus</taxon>
    </lineage>
</organism>
<name>A0ABQ9GNK4_9NEOP</name>
<proteinExistence type="predicted"/>
<feature type="compositionally biased region" description="Pro residues" evidence="1">
    <location>
        <begin position="46"/>
        <end position="56"/>
    </location>
</feature>
<accession>A0ABQ9GNK4</accession>
<feature type="region of interest" description="Disordered" evidence="1">
    <location>
        <begin position="285"/>
        <end position="306"/>
    </location>
</feature>